<evidence type="ECO:0000313" key="2">
    <source>
        <dbReference type="EMBL" id="EYC20096.1"/>
    </source>
</evidence>
<dbReference type="EMBL" id="JARK01001359">
    <property type="protein sequence ID" value="EYC20096.1"/>
    <property type="molecule type" value="Genomic_DNA"/>
</dbReference>
<feature type="chain" id="PRO_5001488788" evidence="1">
    <location>
        <begin position="18"/>
        <end position="199"/>
    </location>
</feature>
<evidence type="ECO:0000313" key="3">
    <source>
        <dbReference type="Proteomes" id="UP000024635"/>
    </source>
</evidence>
<dbReference type="GO" id="GO:0005509">
    <property type="term" value="F:calcium ion binding"/>
    <property type="evidence" value="ECO:0007669"/>
    <property type="project" value="InterPro"/>
</dbReference>
<dbReference type="OrthoDB" id="10262475at2759"/>
<keyword evidence="3" id="KW-1185">Reference proteome</keyword>
<accession>A0A016UYM1</accession>
<protein>
    <submittedName>
        <fullName evidence="2">Uncharacterized protein</fullName>
    </submittedName>
</protein>
<sequence>MRIILFFLYGFVFRVSALGVASVCREYPNGTVILTPPRRNEREEMESRNLATFPESVRTTSKTPPTWKPFPRIANRRLWTTKDMVAGTTAIDTRQTDARKGHLFVYTLHSAAFFPTAVDVAWSATLKNRPALPSWLHLVPSRYKAIAYLVGQLEKSVREAFRGKDVNPYIYTVQPEFLVPQGKEHLFRNQRSRLSYFAI</sequence>
<keyword evidence="1" id="KW-0732">Signal</keyword>
<name>A0A016UYM1_9BILA</name>
<dbReference type="InterPro" id="IPR015919">
    <property type="entry name" value="Cadherin-like_sf"/>
</dbReference>
<comment type="caution">
    <text evidence="2">The sequence shown here is derived from an EMBL/GenBank/DDBJ whole genome shotgun (WGS) entry which is preliminary data.</text>
</comment>
<feature type="signal peptide" evidence="1">
    <location>
        <begin position="1"/>
        <end position="17"/>
    </location>
</feature>
<organism evidence="2 3">
    <name type="scientific">Ancylostoma ceylanicum</name>
    <dbReference type="NCBI Taxonomy" id="53326"/>
    <lineage>
        <taxon>Eukaryota</taxon>
        <taxon>Metazoa</taxon>
        <taxon>Ecdysozoa</taxon>
        <taxon>Nematoda</taxon>
        <taxon>Chromadorea</taxon>
        <taxon>Rhabditida</taxon>
        <taxon>Rhabditina</taxon>
        <taxon>Rhabditomorpha</taxon>
        <taxon>Strongyloidea</taxon>
        <taxon>Ancylostomatidae</taxon>
        <taxon>Ancylostomatinae</taxon>
        <taxon>Ancylostoma</taxon>
    </lineage>
</organism>
<gene>
    <name evidence="2" type="primary">Acey_s0023.g866</name>
    <name evidence="2" type="ORF">Y032_0023g866</name>
</gene>
<reference evidence="3" key="1">
    <citation type="journal article" date="2015" name="Nat. Genet.">
        <title>The genome and transcriptome of the zoonotic hookworm Ancylostoma ceylanicum identify infection-specific gene families.</title>
        <authorList>
            <person name="Schwarz E.M."/>
            <person name="Hu Y."/>
            <person name="Antoshechkin I."/>
            <person name="Miller M.M."/>
            <person name="Sternberg P.W."/>
            <person name="Aroian R.V."/>
        </authorList>
    </citation>
    <scope>NUCLEOTIDE SEQUENCE</scope>
    <source>
        <strain evidence="3">HY135</strain>
    </source>
</reference>
<dbReference type="GO" id="GO:0016020">
    <property type="term" value="C:membrane"/>
    <property type="evidence" value="ECO:0007669"/>
    <property type="project" value="InterPro"/>
</dbReference>
<proteinExistence type="predicted"/>
<evidence type="ECO:0000256" key="1">
    <source>
        <dbReference type="SAM" id="SignalP"/>
    </source>
</evidence>
<dbReference type="AlphaFoldDB" id="A0A016UYM1"/>
<dbReference type="Proteomes" id="UP000024635">
    <property type="component" value="Unassembled WGS sequence"/>
</dbReference>
<dbReference type="SUPFAM" id="SSF49313">
    <property type="entry name" value="Cadherin-like"/>
    <property type="match status" value="1"/>
</dbReference>